<organism evidence="2 3">
    <name type="scientific">Novosphingobium subterraneum</name>
    <dbReference type="NCBI Taxonomy" id="48936"/>
    <lineage>
        <taxon>Bacteria</taxon>
        <taxon>Pseudomonadati</taxon>
        <taxon>Pseudomonadota</taxon>
        <taxon>Alphaproteobacteria</taxon>
        <taxon>Sphingomonadales</taxon>
        <taxon>Sphingomonadaceae</taxon>
        <taxon>Novosphingobium</taxon>
    </lineage>
</organism>
<protein>
    <recommendedName>
        <fullName evidence="4">Secreted protein</fullName>
    </recommendedName>
</protein>
<gene>
    <name evidence="2" type="ORF">NJ75_02578</name>
</gene>
<dbReference type="PATRIC" id="fig|48936.3.peg.2584"/>
<reference evidence="2 3" key="1">
    <citation type="submission" date="2014-10" db="EMBL/GenBank/DDBJ databases">
        <title>Draft genome sequence of Novosphingobium subterraneum DSM 12447.</title>
        <authorList>
            <person name="Gan H.M."/>
            <person name="Gan H.Y."/>
            <person name="Savka M.A."/>
        </authorList>
    </citation>
    <scope>NUCLEOTIDE SEQUENCE [LARGE SCALE GENOMIC DNA]</scope>
    <source>
        <strain evidence="2 3">DSM 12447</strain>
    </source>
</reference>
<evidence type="ECO:0000313" key="2">
    <source>
        <dbReference type="EMBL" id="KHS45559.1"/>
    </source>
</evidence>
<accession>A0A0B8ZGZ8</accession>
<feature type="signal peptide" evidence="1">
    <location>
        <begin position="1"/>
        <end position="21"/>
    </location>
</feature>
<evidence type="ECO:0008006" key="4">
    <source>
        <dbReference type="Google" id="ProtNLM"/>
    </source>
</evidence>
<dbReference type="EMBL" id="JRVC01000012">
    <property type="protein sequence ID" value="KHS45559.1"/>
    <property type="molecule type" value="Genomic_DNA"/>
</dbReference>
<dbReference type="RefSeq" id="WP_039335087.1">
    <property type="nucleotide sequence ID" value="NZ_JRVC01000012.1"/>
</dbReference>
<evidence type="ECO:0000256" key="1">
    <source>
        <dbReference type="SAM" id="SignalP"/>
    </source>
</evidence>
<dbReference type="AlphaFoldDB" id="A0A0B8ZGZ8"/>
<keyword evidence="3" id="KW-1185">Reference proteome</keyword>
<dbReference type="Proteomes" id="UP000031338">
    <property type="component" value="Unassembled WGS sequence"/>
</dbReference>
<name>A0A0B8ZGZ8_9SPHN</name>
<proteinExistence type="predicted"/>
<sequence length="186" mass="19319">MRRMMIAAVAATALISTSAIAAVSFNYDTGTGFVGKGDVSVLYGWNNAQAKANMTADTLSFYTLSSSEVEATCEWTTGVKKKTTHRKVRKIAVIDANAVTFDVRNNKNGTVTGINLLGYGADLGSTTDAPEVGSVCLGDGNEDNGANGIITSVVEVPGSDSGDMLYVSFGGVDYALPNTPIVTTTI</sequence>
<feature type="chain" id="PRO_5002126747" description="Secreted protein" evidence="1">
    <location>
        <begin position="22"/>
        <end position="186"/>
    </location>
</feature>
<comment type="caution">
    <text evidence="2">The sequence shown here is derived from an EMBL/GenBank/DDBJ whole genome shotgun (WGS) entry which is preliminary data.</text>
</comment>
<evidence type="ECO:0000313" key="3">
    <source>
        <dbReference type="Proteomes" id="UP000031338"/>
    </source>
</evidence>
<keyword evidence="1" id="KW-0732">Signal</keyword>